<dbReference type="PANTHER" id="PTHR31793">
    <property type="entry name" value="4-HYDROXYBENZOYL-COA THIOESTERASE FAMILY MEMBER"/>
    <property type="match status" value="1"/>
</dbReference>
<dbReference type="CDD" id="cd00586">
    <property type="entry name" value="4HBT"/>
    <property type="match status" value="1"/>
</dbReference>
<proteinExistence type="inferred from homology"/>
<dbReference type="PIRSF" id="PIRSF003230">
    <property type="entry name" value="YbgC"/>
    <property type="match status" value="1"/>
</dbReference>
<dbReference type="Pfam" id="PF13279">
    <property type="entry name" value="4HBT_2"/>
    <property type="match status" value="1"/>
</dbReference>
<evidence type="ECO:0000256" key="1">
    <source>
        <dbReference type="ARBA" id="ARBA00005953"/>
    </source>
</evidence>
<evidence type="ECO:0000256" key="2">
    <source>
        <dbReference type="ARBA" id="ARBA00022801"/>
    </source>
</evidence>
<dbReference type="GO" id="GO:0047617">
    <property type="term" value="F:fatty acyl-CoA hydrolase activity"/>
    <property type="evidence" value="ECO:0007669"/>
    <property type="project" value="TreeGrafter"/>
</dbReference>
<dbReference type="AlphaFoldDB" id="A0A3N1UM99"/>
<reference evidence="3 4" key="1">
    <citation type="submission" date="2018-11" db="EMBL/GenBank/DDBJ databases">
        <title>Genomic Encyclopedia of Type Strains, Phase IV (KMG-IV): sequencing the most valuable type-strain genomes for metagenomic binning, comparative biology and taxonomic classification.</title>
        <authorList>
            <person name="Goeker M."/>
        </authorList>
    </citation>
    <scope>NUCLEOTIDE SEQUENCE [LARGE SCALE GENOMIC DNA]</scope>
    <source>
        <strain evidence="3 4">DSM 22027</strain>
    </source>
</reference>
<protein>
    <submittedName>
        <fullName evidence="3">1,4-dihydroxy-2-naphthoyl-CoA hydrolase</fullName>
    </submittedName>
</protein>
<keyword evidence="2 3" id="KW-0378">Hydrolase</keyword>
<dbReference type="Proteomes" id="UP000276223">
    <property type="component" value="Unassembled WGS sequence"/>
</dbReference>
<comment type="similarity">
    <text evidence="1">Belongs to the 4-hydroxybenzoyl-CoA thioesterase family.</text>
</comment>
<evidence type="ECO:0000313" key="3">
    <source>
        <dbReference type="EMBL" id="ROQ91203.1"/>
    </source>
</evidence>
<dbReference type="PANTHER" id="PTHR31793:SF27">
    <property type="entry name" value="NOVEL THIOESTERASE SUPERFAMILY DOMAIN AND SAPOSIN A-TYPE DOMAIN CONTAINING PROTEIN (0610012H03RIK)"/>
    <property type="match status" value="1"/>
</dbReference>
<dbReference type="RefSeq" id="WP_170161795.1">
    <property type="nucleotide sequence ID" value="NZ_RJVA01000013.1"/>
</dbReference>
<organism evidence="3 4">
    <name type="scientific">Desulfosoma caldarium</name>
    <dbReference type="NCBI Taxonomy" id="610254"/>
    <lineage>
        <taxon>Bacteria</taxon>
        <taxon>Pseudomonadati</taxon>
        <taxon>Thermodesulfobacteriota</taxon>
        <taxon>Syntrophobacteria</taxon>
        <taxon>Syntrophobacterales</taxon>
        <taxon>Syntrophobacteraceae</taxon>
        <taxon>Desulfosoma</taxon>
    </lineage>
</organism>
<dbReference type="EMBL" id="RJVA01000013">
    <property type="protein sequence ID" value="ROQ91203.1"/>
    <property type="molecule type" value="Genomic_DNA"/>
</dbReference>
<dbReference type="Gene3D" id="3.10.129.10">
    <property type="entry name" value="Hotdog Thioesterase"/>
    <property type="match status" value="1"/>
</dbReference>
<dbReference type="SUPFAM" id="SSF54637">
    <property type="entry name" value="Thioesterase/thiol ester dehydrase-isomerase"/>
    <property type="match status" value="1"/>
</dbReference>
<name>A0A3N1UM99_9BACT</name>
<accession>A0A3N1UM99</accession>
<evidence type="ECO:0000313" key="4">
    <source>
        <dbReference type="Proteomes" id="UP000276223"/>
    </source>
</evidence>
<keyword evidence="4" id="KW-1185">Reference proteome</keyword>
<gene>
    <name evidence="3" type="ORF">EDC27_2488</name>
</gene>
<dbReference type="InterPro" id="IPR050563">
    <property type="entry name" value="4-hydroxybenzoyl-CoA_TE"/>
</dbReference>
<dbReference type="InterPro" id="IPR029069">
    <property type="entry name" value="HotDog_dom_sf"/>
</dbReference>
<comment type="caution">
    <text evidence="3">The sequence shown here is derived from an EMBL/GenBank/DDBJ whole genome shotgun (WGS) entry which is preliminary data.</text>
</comment>
<sequence length="150" mass="17390">MNELPKDAPQNCLEIPITIRFGDTDPYGVVYFASYFRYCHHGIEELMRRVGCPPEKYFRDRERGFGLPIVGAACDFFRPARYGDALRLHVGVFKMSLRAITFAFYFFLEGRPDAVGRGHASMVAIDRTWRSCHLPEELRQALEPYKFSRT</sequence>
<dbReference type="InterPro" id="IPR006684">
    <property type="entry name" value="YbgC/YbaW"/>
</dbReference>